<dbReference type="Proteomes" id="UP000266260">
    <property type="component" value="Unassembled WGS sequence"/>
</dbReference>
<dbReference type="PANTHER" id="PTHR34512:SF30">
    <property type="entry name" value="OUTER MEMBRANE PROTEIN ASSEMBLY FACTOR BAMB"/>
    <property type="match status" value="1"/>
</dbReference>
<name>A0A398CWH6_9BACT</name>
<feature type="domain" description="Pyrrolo-quinoline quinone repeat" evidence="1">
    <location>
        <begin position="206"/>
        <end position="385"/>
    </location>
</feature>
<dbReference type="EMBL" id="QXIU01000091">
    <property type="protein sequence ID" value="RIE12544.1"/>
    <property type="molecule type" value="Genomic_DNA"/>
</dbReference>
<dbReference type="InterPro" id="IPR015943">
    <property type="entry name" value="WD40/YVTN_repeat-like_dom_sf"/>
</dbReference>
<dbReference type="Pfam" id="PF13360">
    <property type="entry name" value="PQQ_2"/>
    <property type="match status" value="3"/>
</dbReference>
<accession>A0A398DMR3</accession>
<reference evidence="4 5" key="1">
    <citation type="submission" date="2018-09" db="EMBL/GenBank/DDBJ databases">
        <title>Discovery and Ecogenomic Context for Candidatus Cryosericales, a Global Caldiserica Order Active in Thawing Permafrost.</title>
        <authorList>
            <person name="Martinez M.A."/>
            <person name="Woodcroft B.J."/>
            <person name="Ignacio Espinoza J.C."/>
            <person name="Zayed A."/>
            <person name="Singleton C.M."/>
            <person name="Boyd J."/>
            <person name="Li Y.-F."/>
            <person name="Purvine S."/>
            <person name="Maughan H."/>
            <person name="Hodgkins S.B."/>
            <person name="Anderson D."/>
            <person name="Sederholm M."/>
            <person name="Temperton B."/>
            <person name="Saleska S.R."/>
            <person name="Tyson G.W."/>
            <person name="Rich V.I."/>
        </authorList>
    </citation>
    <scope>NUCLEOTIDE SEQUENCE [LARGE SCALE GENOMIC DNA]</scope>
    <source>
        <strain evidence="3 5">SMC5</strain>
        <strain evidence="2 4">SMC6</strain>
    </source>
</reference>
<dbReference type="PROSITE" id="PS51257">
    <property type="entry name" value="PROKAR_LIPOPROTEIN"/>
    <property type="match status" value="1"/>
</dbReference>
<dbReference type="PANTHER" id="PTHR34512">
    <property type="entry name" value="CELL SURFACE PROTEIN"/>
    <property type="match status" value="1"/>
</dbReference>
<dbReference type="InterPro" id="IPR011047">
    <property type="entry name" value="Quinoprotein_ADH-like_sf"/>
</dbReference>
<evidence type="ECO:0000313" key="2">
    <source>
        <dbReference type="EMBL" id="RIE06893.1"/>
    </source>
</evidence>
<dbReference type="AlphaFoldDB" id="A0A398CWH6"/>
<evidence type="ECO:0000313" key="5">
    <source>
        <dbReference type="Proteomes" id="UP000266489"/>
    </source>
</evidence>
<comment type="caution">
    <text evidence="2">The sequence shown here is derived from an EMBL/GenBank/DDBJ whole genome shotgun (WGS) entry which is preliminary data.</text>
</comment>
<gene>
    <name evidence="3" type="ORF">SMC5_03625</name>
    <name evidence="2" type="ORF">SMC6_08150</name>
</gene>
<dbReference type="Proteomes" id="UP000266489">
    <property type="component" value="Unassembled WGS sequence"/>
</dbReference>
<dbReference type="SUPFAM" id="SSF50998">
    <property type="entry name" value="Quinoprotein alcohol dehydrogenase-like"/>
    <property type="match status" value="1"/>
</dbReference>
<evidence type="ECO:0000313" key="3">
    <source>
        <dbReference type="EMBL" id="RIE12544.1"/>
    </source>
</evidence>
<dbReference type="EMBL" id="QXIT01000144">
    <property type="protein sequence ID" value="RIE06893.1"/>
    <property type="molecule type" value="Genomic_DNA"/>
</dbReference>
<organism evidence="2 4">
    <name type="scientific">Candidatus Cryosericum odellii</name>
    <dbReference type="NCBI Taxonomy" id="2290917"/>
    <lineage>
        <taxon>Bacteria</taxon>
        <taxon>Pseudomonadati</taxon>
        <taxon>Caldisericota/Cryosericota group</taxon>
        <taxon>Candidatus Cryosericota</taxon>
        <taxon>Candidatus Cryosericia</taxon>
        <taxon>Candidatus Cryosericales</taxon>
        <taxon>Candidatus Cryosericaceae</taxon>
        <taxon>Candidatus Cryosericum</taxon>
    </lineage>
</organism>
<sequence>MRIPGRQLQKSPYAVAALLVLMLLATTLTGCQNRAATGTVNSTSADVDGMLAAPAGIAASYLTGQKLYLSDSNCLGMPQFLDGTLYTFSHDATYHYMQMIAWEQATGKKLWSTSISDGYYVEPLVSDGKHLFFLNHSTLTCLDRTTGATVWKNPASAASPFPFLALSGISMHINTQTHLADRLYLLGEEVRYIYSDSVVEEKGRQGVWIFDAATGKSLGRIDWPALTLSANSGQLLCDGETLYASIPELDGSTSISAKSKYPAQKSSLAAFDVNTNKMLWKESVDGEAANLVKQGSTLVFIRSAAYADDWLDVWKIGWTSRSAKRLWTRKVETVLVETTPEKWPITSFAVDSKHVYLQGNKGALTALDFATGKEIWKRQFASSRTGLVGALVNTMDYGKMIDLNPDMILTTAGSVLYVQDGGGLVAALDQATGKELWNKRISKVVWYPSEEGKDGLFVLQFVDKGFYVIFSDGKVDLWK</sequence>
<keyword evidence="4" id="KW-1185">Reference proteome</keyword>
<evidence type="ECO:0000313" key="4">
    <source>
        <dbReference type="Proteomes" id="UP000266260"/>
    </source>
</evidence>
<protein>
    <recommendedName>
        <fullName evidence="1">Pyrrolo-quinoline quinone repeat domain-containing protein</fullName>
    </recommendedName>
</protein>
<accession>A0A398CWH6</accession>
<dbReference type="RefSeq" id="WP_119119633.1">
    <property type="nucleotide sequence ID" value="NZ_QXIT01000144.1"/>
</dbReference>
<proteinExistence type="predicted"/>
<dbReference type="Gene3D" id="2.40.10.480">
    <property type="match status" value="1"/>
</dbReference>
<feature type="domain" description="Pyrrolo-quinoline quinone repeat" evidence="1">
    <location>
        <begin position="408"/>
        <end position="443"/>
    </location>
</feature>
<dbReference type="OrthoDB" id="5173551at2"/>
<dbReference type="Gene3D" id="2.130.10.10">
    <property type="entry name" value="YVTN repeat-like/Quinoprotein amine dehydrogenase"/>
    <property type="match status" value="1"/>
</dbReference>
<feature type="domain" description="Pyrrolo-quinoline quinone repeat" evidence="1">
    <location>
        <begin position="92"/>
        <end position="153"/>
    </location>
</feature>
<evidence type="ECO:0000259" key="1">
    <source>
        <dbReference type="Pfam" id="PF13360"/>
    </source>
</evidence>
<dbReference type="InterPro" id="IPR002372">
    <property type="entry name" value="PQQ_rpt_dom"/>
</dbReference>